<sequence length="82" mass="9322">MRERAIKRTIVVLPFLNISKYASEEEEVRQIHNLHHYVADAQPVILRADWHCNGCVSDYHGKRYCLTCGAGALSHMQGEAGR</sequence>
<dbReference type="AlphaFoldDB" id="A0A6C8XXB9"/>
<dbReference type="InterPro" id="IPR021696">
    <property type="entry name" value="DUF3279"/>
</dbReference>
<comment type="caution">
    <text evidence="2">The sequence shown here is derived from an EMBL/GenBank/DDBJ whole genome shotgun (WGS) entry which is preliminary data.</text>
</comment>
<gene>
    <name evidence="2" type="ORF">EL06_14390</name>
</gene>
<proteinExistence type="predicted"/>
<name>A0A6C8XXB9_SALDZ</name>
<dbReference type="Proteomes" id="UP000885362">
    <property type="component" value="Unassembled WGS sequence"/>
</dbReference>
<evidence type="ECO:0000259" key="1">
    <source>
        <dbReference type="Pfam" id="PF11682"/>
    </source>
</evidence>
<feature type="domain" description="DUF3279" evidence="1">
    <location>
        <begin position="48"/>
        <end position="73"/>
    </location>
</feature>
<organism evidence="2">
    <name type="scientific">Salmonella diarizonae</name>
    <dbReference type="NCBI Taxonomy" id="59204"/>
    <lineage>
        <taxon>Bacteria</taxon>
        <taxon>Pseudomonadati</taxon>
        <taxon>Pseudomonadota</taxon>
        <taxon>Gammaproteobacteria</taxon>
        <taxon>Enterobacterales</taxon>
        <taxon>Enterobacteriaceae</taxon>
        <taxon>Salmonella</taxon>
    </lineage>
</organism>
<dbReference type="Pfam" id="PF11682">
    <property type="entry name" value="Zn_ribbon_11"/>
    <property type="match status" value="1"/>
</dbReference>
<evidence type="ECO:0000313" key="2">
    <source>
        <dbReference type="EMBL" id="MIE70590.1"/>
    </source>
</evidence>
<protein>
    <recommendedName>
        <fullName evidence="1">DUF3279 domain-containing protein</fullName>
    </recommendedName>
</protein>
<dbReference type="EMBL" id="RSHK01000013">
    <property type="protein sequence ID" value="MIE70590.1"/>
    <property type="molecule type" value="Genomic_DNA"/>
</dbReference>
<reference evidence="2" key="1">
    <citation type="submission" date="2018-08" db="EMBL/GenBank/DDBJ databases">
        <authorList>
            <consortium name="GenomeTrakr network: Whole genome sequencing for foodborne pathogen traceback"/>
        </authorList>
    </citation>
    <scope>NUCLEOTIDE SEQUENCE [LARGE SCALE GENOMIC DNA]</scope>
    <source>
        <strain evidence="2">FMA0132</strain>
    </source>
</reference>
<accession>A0A6C8XXB9</accession>